<name>A0AAN8N652_9PEZI</name>
<keyword evidence="2" id="KW-1185">Reference proteome</keyword>
<reference evidence="1 2" key="1">
    <citation type="submission" date="2019-10" db="EMBL/GenBank/DDBJ databases">
        <authorList>
            <person name="Palmer J.M."/>
        </authorList>
    </citation>
    <scope>NUCLEOTIDE SEQUENCE [LARGE SCALE GENOMIC DNA]</scope>
    <source>
        <strain evidence="1 2">TWF506</strain>
    </source>
</reference>
<gene>
    <name evidence="1" type="ORF">TWF506_004554</name>
</gene>
<evidence type="ECO:0000313" key="1">
    <source>
        <dbReference type="EMBL" id="KAK6497072.1"/>
    </source>
</evidence>
<dbReference type="Proteomes" id="UP001307849">
    <property type="component" value="Unassembled WGS sequence"/>
</dbReference>
<proteinExistence type="predicted"/>
<dbReference type="AlphaFoldDB" id="A0AAN8N652"/>
<sequence length="145" mass="16664">MAHVRQRKTLVHETTAPLDLDIKYEFKVTVPGRASHLSAIILMVPPNENHSPIMTKGRSKSRQCPYYPKGFPKVNLNTMARWKERRRLVYKTGSINHASVQQAPICHHPSITTVPIFNRLIYHGQRAMQVSPQNVCNQKDRRMLG</sequence>
<comment type="caution">
    <text evidence="1">The sequence shown here is derived from an EMBL/GenBank/DDBJ whole genome shotgun (WGS) entry which is preliminary data.</text>
</comment>
<dbReference type="EMBL" id="JAVHJM010000015">
    <property type="protein sequence ID" value="KAK6497072.1"/>
    <property type="molecule type" value="Genomic_DNA"/>
</dbReference>
<organism evidence="1 2">
    <name type="scientific">Arthrobotrys conoides</name>
    <dbReference type="NCBI Taxonomy" id="74498"/>
    <lineage>
        <taxon>Eukaryota</taxon>
        <taxon>Fungi</taxon>
        <taxon>Dikarya</taxon>
        <taxon>Ascomycota</taxon>
        <taxon>Pezizomycotina</taxon>
        <taxon>Orbiliomycetes</taxon>
        <taxon>Orbiliales</taxon>
        <taxon>Orbiliaceae</taxon>
        <taxon>Arthrobotrys</taxon>
    </lineage>
</organism>
<protein>
    <submittedName>
        <fullName evidence="1">Uncharacterized protein</fullName>
    </submittedName>
</protein>
<accession>A0AAN8N652</accession>
<evidence type="ECO:0000313" key="2">
    <source>
        <dbReference type="Proteomes" id="UP001307849"/>
    </source>
</evidence>